<organism evidence="1">
    <name type="scientific">Acinetobacter phage vB_Ab_01_KEN_01</name>
    <dbReference type="NCBI Taxonomy" id="3143010"/>
    <lineage>
        <taxon>Viruses</taxon>
    </lineage>
</organism>
<sequence>MFCINLVVSCQFASSKFKFRRKHKPEGDITSCEVNQ</sequence>
<reference evidence="1" key="1">
    <citation type="submission" date="2024-05" db="EMBL/GenBank/DDBJ databases">
        <title>Complete Genome Sequences of 14 Acinetobacter baumannii phages isolated in Kenya.</title>
        <authorList>
            <person name="Mwai F."/>
            <person name="Kigen C."/>
            <person name="Makobe C."/>
            <person name="Georges M."/>
            <person name="Mutai I."/>
            <person name="Odoyo E."/>
            <person name="Gachoya M."/>
            <person name="Musila L."/>
        </authorList>
    </citation>
    <scope>NUCLEOTIDE SEQUENCE</scope>
</reference>
<protein>
    <submittedName>
        <fullName evidence="1">Uncharacterized protein</fullName>
    </submittedName>
</protein>
<dbReference type="EMBL" id="PP841127">
    <property type="protein sequence ID" value="XCN27077.1"/>
    <property type="molecule type" value="Genomic_DNA"/>
</dbReference>
<proteinExistence type="predicted"/>
<evidence type="ECO:0000313" key="1">
    <source>
        <dbReference type="EMBL" id="XCN27077.1"/>
    </source>
</evidence>
<name>A0AAU8KTY4_9VIRU</name>
<gene>
    <name evidence="1" type="ORF">SMMRWMVJ_CDS0089</name>
</gene>
<accession>A0AAU8KTY4</accession>